<dbReference type="Gramene" id="TraesROB_scaffold_110976_01G000100.1">
    <property type="protein sequence ID" value="TraesROB_scaffold_110976_01G000100.1"/>
    <property type="gene ID" value="TraesROB_scaffold_110976_01G000100"/>
</dbReference>
<dbReference type="Proteomes" id="UP000019116">
    <property type="component" value="Chromosome 3D"/>
</dbReference>
<name>A0A3B6GXF9_WHEAT</name>
<dbReference type="InterPro" id="IPR012337">
    <property type="entry name" value="RNaseH-like_sf"/>
</dbReference>
<reference evidence="4" key="2">
    <citation type="submission" date="2018-10" db="UniProtKB">
        <authorList>
            <consortium name="EnsemblPlants"/>
        </authorList>
    </citation>
    <scope>IDENTIFICATION</scope>
</reference>
<dbReference type="Gramene" id="TraesCS3D02G239600.1">
    <property type="protein sequence ID" value="TraesCS3D02G239600.1.cds1"/>
    <property type="gene ID" value="TraesCS3D02G239600"/>
</dbReference>
<dbReference type="GO" id="GO:0008408">
    <property type="term" value="F:3'-5' exonuclease activity"/>
    <property type="evidence" value="ECO:0000318"/>
    <property type="project" value="GO_Central"/>
</dbReference>
<evidence type="ECO:0000313" key="5">
    <source>
        <dbReference type="Proteomes" id="UP000019116"/>
    </source>
</evidence>
<dbReference type="InterPro" id="IPR036397">
    <property type="entry name" value="RNaseH_sf"/>
</dbReference>
<feature type="domain" description="3'-5' exonuclease" evidence="3">
    <location>
        <begin position="45"/>
        <end position="235"/>
    </location>
</feature>
<evidence type="ECO:0000313" key="4">
    <source>
        <dbReference type="EnsemblPlants" id="TraesCS3D02G239600.1.cds1"/>
    </source>
</evidence>
<dbReference type="STRING" id="4565.A0A3B6GXF9"/>
<dbReference type="PANTHER" id="PTHR13620:SF123">
    <property type="entry name" value="OS11G0222320 PROTEIN"/>
    <property type="match status" value="1"/>
</dbReference>
<dbReference type="OMA" id="VEWRANF"/>
<organism evidence="4">
    <name type="scientific">Triticum aestivum</name>
    <name type="common">Wheat</name>
    <dbReference type="NCBI Taxonomy" id="4565"/>
    <lineage>
        <taxon>Eukaryota</taxon>
        <taxon>Viridiplantae</taxon>
        <taxon>Streptophyta</taxon>
        <taxon>Embryophyta</taxon>
        <taxon>Tracheophyta</taxon>
        <taxon>Spermatophyta</taxon>
        <taxon>Magnoliopsida</taxon>
        <taxon>Liliopsida</taxon>
        <taxon>Poales</taxon>
        <taxon>Poaceae</taxon>
        <taxon>BOP clade</taxon>
        <taxon>Pooideae</taxon>
        <taxon>Triticodae</taxon>
        <taxon>Triticeae</taxon>
        <taxon>Triticinae</taxon>
        <taxon>Triticum</taxon>
    </lineage>
</organism>
<dbReference type="CDD" id="cd06141">
    <property type="entry name" value="WRN_exo"/>
    <property type="match status" value="1"/>
</dbReference>
<evidence type="ECO:0000256" key="1">
    <source>
        <dbReference type="ARBA" id="ARBA00022722"/>
    </source>
</evidence>
<dbReference type="Gramene" id="TraesSYM3D03G01921220.1">
    <property type="protein sequence ID" value="TraesSYM3D03G01921220.1.CDS1"/>
    <property type="gene ID" value="TraesSYM3D03G01921220"/>
</dbReference>
<dbReference type="GO" id="GO:0006139">
    <property type="term" value="P:nucleobase-containing compound metabolic process"/>
    <property type="evidence" value="ECO:0007669"/>
    <property type="project" value="InterPro"/>
</dbReference>
<keyword evidence="2" id="KW-0378">Hydrolase</keyword>
<dbReference type="Gramene" id="TraesSTA3D03G01892510.1">
    <property type="protein sequence ID" value="TraesSTA3D03G01892510.1.CDS1"/>
    <property type="gene ID" value="TraesSTA3D03G01892510"/>
</dbReference>
<dbReference type="Gramene" id="TraesRN3D0100592500.1">
    <property type="protein sequence ID" value="TraesRN3D0100592500.1"/>
    <property type="gene ID" value="TraesRN3D0100592500"/>
</dbReference>
<dbReference type="InterPro" id="IPR002562">
    <property type="entry name" value="3'-5'_exonuclease_dom"/>
</dbReference>
<dbReference type="Gramene" id="TraesJAG3D03G01905940.1">
    <property type="protein sequence ID" value="TraesJAG3D03G01905940.1.CDS1"/>
    <property type="gene ID" value="TraesJAG3D03G01905940"/>
</dbReference>
<dbReference type="Gramene" id="TraesCLE_scaffold_068746_01G000100.1">
    <property type="protein sequence ID" value="TraesCLE_scaffold_068746_01G000100.1"/>
    <property type="gene ID" value="TraesCLE_scaffold_068746_01G000100"/>
</dbReference>
<dbReference type="Gramene" id="TraesPARA_EIv1.0_1112350.1">
    <property type="protein sequence ID" value="TraesPARA_EIv1.0_1112350.1.CDS1"/>
    <property type="gene ID" value="TraesPARA_EIv1.0_1112350"/>
</dbReference>
<dbReference type="Pfam" id="PF01612">
    <property type="entry name" value="DNA_pol_A_exo1"/>
    <property type="match status" value="1"/>
</dbReference>
<accession>A0A3B6GXF9</accession>
<dbReference type="AlphaFoldDB" id="A0A3B6GXF9"/>
<keyword evidence="1" id="KW-0540">Nuclease</keyword>
<dbReference type="Gramene" id="TraesARI3D03G01931120.1">
    <property type="protein sequence ID" value="TraesARI3D03G01931120.1.CDS1"/>
    <property type="gene ID" value="TraesARI3D03G01931120"/>
</dbReference>
<dbReference type="Gramene" id="TraesNOR3D03G01924180.1">
    <property type="protein sequence ID" value="TraesNOR3D03G01924180.1.CDS1"/>
    <property type="gene ID" value="TraesNOR3D03G01924180"/>
</dbReference>
<dbReference type="OrthoDB" id="607706at2759"/>
<dbReference type="Gramene" id="TraesCAD_scaffold_078492_01G000300.1">
    <property type="protein sequence ID" value="TraesCAD_scaffold_078492_01G000300.1"/>
    <property type="gene ID" value="TraesCAD_scaffold_078492_01G000300"/>
</dbReference>
<evidence type="ECO:0000256" key="2">
    <source>
        <dbReference type="ARBA" id="ARBA00022801"/>
    </source>
</evidence>
<dbReference type="Gramene" id="TraesJUL3D03G01915700.1">
    <property type="protein sequence ID" value="TraesJUL3D03G01915700.1.CDS1"/>
    <property type="gene ID" value="TraesJUL3D03G01915700"/>
</dbReference>
<dbReference type="Gene3D" id="3.30.420.10">
    <property type="entry name" value="Ribonuclease H-like superfamily/Ribonuclease H"/>
    <property type="match status" value="1"/>
</dbReference>
<protein>
    <recommendedName>
        <fullName evidence="3">3'-5' exonuclease domain-containing protein</fullName>
    </recommendedName>
</protein>
<dbReference type="PANTHER" id="PTHR13620">
    <property type="entry name" value="3-5 EXONUCLEASE"/>
    <property type="match status" value="1"/>
</dbReference>
<dbReference type="GO" id="GO:0005737">
    <property type="term" value="C:cytoplasm"/>
    <property type="evidence" value="ECO:0000318"/>
    <property type="project" value="GO_Central"/>
</dbReference>
<dbReference type="Gramene" id="TraesLAC3D03G01839070.1">
    <property type="protein sequence ID" value="TraesLAC3D03G01839070.1.CDS1"/>
    <property type="gene ID" value="TraesLAC3D03G01839070"/>
</dbReference>
<dbReference type="GO" id="GO:0005634">
    <property type="term" value="C:nucleus"/>
    <property type="evidence" value="ECO:0000318"/>
    <property type="project" value="GO_Central"/>
</dbReference>
<dbReference type="Gramene" id="TraesLDM3D03G01896060.1">
    <property type="protein sequence ID" value="TraesLDM3D03G01896060.1.CDS1"/>
    <property type="gene ID" value="TraesLDM3D03G01896060"/>
</dbReference>
<dbReference type="GO" id="GO:0003676">
    <property type="term" value="F:nucleic acid binding"/>
    <property type="evidence" value="ECO:0007669"/>
    <property type="project" value="InterPro"/>
</dbReference>
<dbReference type="InterPro" id="IPR051132">
    <property type="entry name" value="3-5_Exonuclease_domain"/>
</dbReference>
<sequence length="236" mass="26350">MAITYHAPRQSGDQPVAPRGSRVAADIVMDDGTVIRTTVTSSACDVLLFLRELQELFCKEIHDHNCLNKVQEHHHCLIVGLDTEWHQISVTGGKPRYQIAVLQLCVGDRCLVYQIFHADYIPAELAAFLANPDFCFVAVGVGGDVKRLHDDCNLEVAHTMDLPQVAAVVLGRPELRQAGLKTLAREVMNTLIEKPKKVIMSKWAAPHLSREQIRYACIDAFVSFDVGRRLLCEPRV</sequence>
<dbReference type="Gramene" id="TraesWEE_scaffold_100262_01G000100.1">
    <property type="protein sequence ID" value="TraesWEE_scaffold_100262_01G000100.1"/>
    <property type="gene ID" value="TraesWEE_scaffold_100262_01G000100"/>
</dbReference>
<dbReference type="Gramene" id="TraesMAC3D03G01895970.1">
    <property type="protein sequence ID" value="TraesMAC3D03G01895970.1.CDS1"/>
    <property type="gene ID" value="TraesMAC3D03G01895970"/>
</dbReference>
<dbReference type="Gramene" id="TraesCS3D03G0564900.1">
    <property type="protein sequence ID" value="TraesCS3D03G0564900.1.CDS1"/>
    <property type="gene ID" value="TraesCS3D03G0564900"/>
</dbReference>
<dbReference type="SMART" id="SM00474">
    <property type="entry name" value="35EXOc"/>
    <property type="match status" value="1"/>
</dbReference>
<keyword evidence="5" id="KW-1185">Reference proteome</keyword>
<dbReference type="EnsemblPlants" id="TraesCS3D02G239600.1">
    <property type="protein sequence ID" value="TraesCS3D02G239600.1.cds1"/>
    <property type="gene ID" value="TraesCS3D02G239600"/>
</dbReference>
<dbReference type="SUPFAM" id="SSF53098">
    <property type="entry name" value="Ribonuclease H-like"/>
    <property type="match status" value="1"/>
</dbReference>
<proteinExistence type="predicted"/>
<dbReference type="SMR" id="A0A3B6GXF9"/>
<evidence type="ECO:0000259" key="3">
    <source>
        <dbReference type="SMART" id="SM00474"/>
    </source>
</evidence>
<reference evidence="4" key="1">
    <citation type="submission" date="2018-08" db="EMBL/GenBank/DDBJ databases">
        <authorList>
            <person name="Rossello M."/>
        </authorList>
    </citation>
    <scope>NUCLEOTIDE SEQUENCE [LARGE SCALE GENOMIC DNA]</scope>
    <source>
        <strain evidence="4">cv. Chinese Spring</strain>
    </source>
</reference>
<dbReference type="FunFam" id="3.30.420.10:FF:000054">
    <property type="entry name" value="Werner Syndrome-like exonuclease"/>
    <property type="match status" value="1"/>
</dbReference>